<protein>
    <submittedName>
        <fullName evidence="1">Uncharacterized protein</fullName>
    </submittedName>
</protein>
<accession>A0ABP6C430</accession>
<gene>
    <name evidence="1" type="ORF">GCM10010411_37210</name>
</gene>
<comment type="caution">
    <text evidence="1">The sequence shown here is derived from an EMBL/GenBank/DDBJ whole genome shotgun (WGS) entry which is preliminary data.</text>
</comment>
<dbReference type="Proteomes" id="UP001501509">
    <property type="component" value="Unassembled WGS sequence"/>
</dbReference>
<reference evidence="2" key="1">
    <citation type="journal article" date="2019" name="Int. J. Syst. Evol. Microbiol.">
        <title>The Global Catalogue of Microorganisms (GCM) 10K type strain sequencing project: providing services to taxonomists for standard genome sequencing and annotation.</title>
        <authorList>
            <consortium name="The Broad Institute Genomics Platform"/>
            <consortium name="The Broad Institute Genome Sequencing Center for Infectious Disease"/>
            <person name="Wu L."/>
            <person name="Ma J."/>
        </authorList>
    </citation>
    <scope>NUCLEOTIDE SEQUENCE [LARGE SCALE GENOMIC DNA]</scope>
    <source>
        <strain evidence="2">JCM 6833</strain>
    </source>
</reference>
<evidence type="ECO:0000313" key="2">
    <source>
        <dbReference type="Proteomes" id="UP001501509"/>
    </source>
</evidence>
<sequence>MSQLDQAVGEAKETFVVLARLMAEHGISFIDIDTSVRSPVGLAGVSVAMAYEQWAQKLNTVACLLAHQEGIDDSAGLTLPDRQRLTVAAFSLVQESS</sequence>
<dbReference type="EMBL" id="BAAATD010000004">
    <property type="protein sequence ID" value="GAA2600079.1"/>
    <property type="molecule type" value="Genomic_DNA"/>
</dbReference>
<keyword evidence="2" id="KW-1185">Reference proteome</keyword>
<proteinExistence type="predicted"/>
<dbReference type="RefSeq" id="WP_344542439.1">
    <property type="nucleotide sequence ID" value="NZ_BAAATD010000004.1"/>
</dbReference>
<name>A0ABP6C430_9ACTN</name>
<evidence type="ECO:0000313" key="1">
    <source>
        <dbReference type="EMBL" id="GAA2600079.1"/>
    </source>
</evidence>
<organism evidence="1 2">
    <name type="scientific">Actinomadura fulvescens</name>
    <dbReference type="NCBI Taxonomy" id="46160"/>
    <lineage>
        <taxon>Bacteria</taxon>
        <taxon>Bacillati</taxon>
        <taxon>Actinomycetota</taxon>
        <taxon>Actinomycetes</taxon>
        <taxon>Streptosporangiales</taxon>
        <taxon>Thermomonosporaceae</taxon>
        <taxon>Actinomadura</taxon>
    </lineage>
</organism>